<dbReference type="OrthoDB" id="416217at2759"/>
<dbReference type="GO" id="GO:0051082">
    <property type="term" value="F:unfolded protein binding"/>
    <property type="evidence" value="ECO:0007669"/>
    <property type="project" value="TreeGrafter"/>
</dbReference>
<reference evidence="3 4" key="1">
    <citation type="submission" date="2019-07" db="EMBL/GenBank/DDBJ databases">
        <title>Draft genome assembly of a fouling barnacle, Amphibalanus amphitrite (Darwin, 1854): The first reference genome for Thecostraca.</title>
        <authorList>
            <person name="Kim W."/>
        </authorList>
    </citation>
    <scope>NUCLEOTIDE SEQUENCE [LARGE SCALE GENOMIC DNA]</scope>
    <source>
        <strain evidence="3">SNU_AA5</strain>
        <tissue evidence="3">Soma without cirri and trophi</tissue>
    </source>
</reference>
<sequence length="205" mass="23152">MTLRLSRAGKLLDTVFSFLARKTDFYTGVSEETAKQLVLDKFTEHGRQAMDAAAEKRKRNEEADRRRRERLERERQQEQAPPPPPPQQAQITEVTDEEAERIQKEIEQKSKATGDAPAKEEEEKKKADADDEEEDEDSKGKMKPNAGNGCDLEKYQWTQTLQEVELGQEVTQMGGAQGFSALLKEAVCACRAGVDQRVVCRQPAL</sequence>
<dbReference type="EMBL" id="VIIS01000623">
    <property type="protein sequence ID" value="KAF0306906.1"/>
    <property type="molecule type" value="Genomic_DNA"/>
</dbReference>
<evidence type="ECO:0000313" key="4">
    <source>
        <dbReference type="Proteomes" id="UP000440578"/>
    </source>
</evidence>
<dbReference type="InterPro" id="IPR008978">
    <property type="entry name" value="HSP20-like_chaperone"/>
</dbReference>
<dbReference type="Pfam" id="PF16273">
    <property type="entry name" value="NuDC"/>
    <property type="match status" value="1"/>
</dbReference>
<protein>
    <submittedName>
        <fullName evidence="3">Nuclear migration protein nudC</fullName>
    </submittedName>
</protein>
<dbReference type="PANTHER" id="PTHR12356:SF3">
    <property type="entry name" value="NUCLEAR MIGRATION PROTEIN NUDC"/>
    <property type="match status" value="1"/>
</dbReference>
<dbReference type="SUPFAM" id="SSF49764">
    <property type="entry name" value="HSP20-like chaperones"/>
    <property type="match status" value="1"/>
</dbReference>
<dbReference type="InterPro" id="IPR037898">
    <property type="entry name" value="NudC_fam"/>
</dbReference>
<comment type="caution">
    <text evidence="3">The sequence shown here is derived from an EMBL/GenBank/DDBJ whole genome shotgun (WGS) entry which is preliminary data.</text>
</comment>
<feature type="compositionally biased region" description="Basic and acidic residues" evidence="1">
    <location>
        <begin position="49"/>
        <end position="77"/>
    </location>
</feature>
<feature type="compositionally biased region" description="Basic and acidic residues" evidence="1">
    <location>
        <begin position="100"/>
        <end position="128"/>
    </location>
</feature>
<dbReference type="Proteomes" id="UP000440578">
    <property type="component" value="Unassembled WGS sequence"/>
</dbReference>
<evidence type="ECO:0000256" key="1">
    <source>
        <dbReference type="SAM" id="MobiDB-lite"/>
    </source>
</evidence>
<feature type="domain" description="Nuclear migration protein nudC" evidence="2">
    <location>
        <begin position="87"/>
        <end position="139"/>
    </location>
</feature>
<evidence type="ECO:0000313" key="3">
    <source>
        <dbReference type="EMBL" id="KAF0306906.1"/>
    </source>
</evidence>
<accession>A0A6A4WHH1</accession>
<feature type="region of interest" description="Disordered" evidence="1">
    <location>
        <begin position="49"/>
        <end position="151"/>
    </location>
</feature>
<keyword evidence="4" id="KW-1185">Reference proteome</keyword>
<name>A0A6A4WHH1_AMPAM</name>
<proteinExistence type="predicted"/>
<organism evidence="3 4">
    <name type="scientific">Amphibalanus amphitrite</name>
    <name type="common">Striped barnacle</name>
    <name type="synonym">Balanus amphitrite</name>
    <dbReference type="NCBI Taxonomy" id="1232801"/>
    <lineage>
        <taxon>Eukaryota</taxon>
        <taxon>Metazoa</taxon>
        <taxon>Ecdysozoa</taxon>
        <taxon>Arthropoda</taxon>
        <taxon>Crustacea</taxon>
        <taxon>Multicrustacea</taxon>
        <taxon>Cirripedia</taxon>
        <taxon>Thoracica</taxon>
        <taxon>Thoracicalcarea</taxon>
        <taxon>Balanomorpha</taxon>
        <taxon>Balanoidea</taxon>
        <taxon>Balanidae</taxon>
        <taxon>Amphibalaninae</taxon>
        <taxon>Amphibalanus</taxon>
    </lineage>
</organism>
<evidence type="ECO:0000259" key="2">
    <source>
        <dbReference type="Pfam" id="PF16273"/>
    </source>
</evidence>
<dbReference type="AlphaFoldDB" id="A0A6A4WHH1"/>
<dbReference type="GO" id="GO:0006457">
    <property type="term" value="P:protein folding"/>
    <property type="evidence" value="ECO:0007669"/>
    <property type="project" value="TreeGrafter"/>
</dbReference>
<dbReference type="GO" id="GO:0005737">
    <property type="term" value="C:cytoplasm"/>
    <property type="evidence" value="ECO:0007669"/>
    <property type="project" value="TreeGrafter"/>
</dbReference>
<gene>
    <name evidence="3" type="primary">NUDC_1</name>
    <name evidence="3" type="ORF">FJT64_021678</name>
</gene>
<dbReference type="InterPro" id="IPR032572">
    <property type="entry name" value="NuDC"/>
</dbReference>
<dbReference type="PANTHER" id="PTHR12356">
    <property type="entry name" value="NUCLEAR MOVEMENT PROTEIN NUDC"/>
    <property type="match status" value="1"/>
</dbReference>